<feature type="signal peptide" evidence="1">
    <location>
        <begin position="1"/>
        <end position="20"/>
    </location>
</feature>
<dbReference type="PANTHER" id="PTHR21472">
    <property type="entry name" value="ENDONUCLEASE DOMAIN-CONTAINING 1 PROTEIN ENDOD1"/>
    <property type="match status" value="1"/>
</dbReference>
<dbReference type="SUPFAM" id="SSF54060">
    <property type="entry name" value="His-Me finger endonucleases"/>
    <property type="match status" value="1"/>
</dbReference>
<feature type="domain" description="ENPP1-3/EXOG-like endonuclease/phosphodiesterase" evidence="2">
    <location>
        <begin position="65"/>
        <end position="279"/>
    </location>
</feature>
<keyword evidence="5" id="KW-1185">Reference proteome</keyword>
<dbReference type="AlphaFoldDB" id="A0A673IK15"/>
<dbReference type="InterPro" id="IPR044929">
    <property type="entry name" value="DNA/RNA_non-sp_Endonuclease_sf"/>
</dbReference>
<dbReference type="SMART" id="SM00892">
    <property type="entry name" value="Endonuclease_NS"/>
    <property type="match status" value="1"/>
</dbReference>
<dbReference type="InterPro" id="IPR001604">
    <property type="entry name" value="Endo_G_ENPP1-like_dom"/>
</dbReference>
<dbReference type="Gene3D" id="3.40.570.10">
    <property type="entry name" value="Extracellular Endonuclease, subunit A"/>
    <property type="match status" value="1"/>
</dbReference>
<feature type="chain" id="PRO_5025676215" evidence="1">
    <location>
        <begin position="21"/>
        <end position="334"/>
    </location>
</feature>
<reference evidence="4" key="1">
    <citation type="submission" date="2025-08" db="UniProtKB">
        <authorList>
            <consortium name="Ensembl"/>
        </authorList>
    </citation>
    <scope>IDENTIFICATION</scope>
</reference>
<sequence length="334" mass="38619">VKMHLFFSVLLVLGFPFIMTEVVDPFSKCSEFFFKGEPPTIKGILEKSASQNNRYKLVCQRYKNKYRFATLYDRTGRIPVFSAYTYTKRQEDFKRPKIPWMIEPQVMFLIVSSTSDNSEMRDPCVNQACTEDYWNKQDLNRGHLFPQLHAADKDTAISTFTLTNIVPQKISFNDGSWNLMEKKVKNVIDSHCRDEKDSNKILAYVLTGAVPSQNELLNEKVNIPSHMWTVFCCYNSKSKKWESQAHWAKNIDESKDEHKTISEQSLENVQEFLKGEYKGEYTLFQGDCSILLNGCVILTKKLHLDIFWDFSDNDILLSVFCDGTRAGLGLSLNK</sequence>
<organism evidence="4 5">
    <name type="scientific">Sinocyclocheilus rhinocerous</name>
    <dbReference type="NCBI Taxonomy" id="307959"/>
    <lineage>
        <taxon>Eukaryota</taxon>
        <taxon>Metazoa</taxon>
        <taxon>Chordata</taxon>
        <taxon>Craniata</taxon>
        <taxon>Vertebrata</taxon>
        <taxon>Euteleostomi</taxon>
        <taxon>Actinopterygii</taxon>
        <taxon>Neopterygii</taxon>
        <taxon>Teleostei</taxon>
        <taxon>Ostariophysi</taxon>
        <taxon>Cypriniformes</taxon>
        <taxon>Cyprinidae</taxon>
        <taxon>Cyprininae</taxon>
        <taxon>Sinocyclocheilus</taxon>
    </lineage>
</organism>
<feature type="domain" description="DNA/RNA non-specific endonuclease/pyrophosphatase/phosphodiesterase" evidence="3">
    <location>
        <begin position="64"/>
        <end position="279"/>
    </location>
</feature>
<keyword evidence="1" id="KW-0732">Signal</keyword>
<dbReference type="GO" id="GO:0003676">
    <property type="term" value="F:nucleic acid binding"/>
    <property type="evidence" value="ECO:0007669"/>
    <property type="project" value="InterPro"/>
</dbReference>
<evidence type="ECO:0000313" key="4">
    <source>
        <dbReference type="Ensembl" id="ENSSRHP00000041462.1"/>
    </source>
</evidence>
<evidence type="ECO:0000259" key="3">
    <source>
        <dbReference type="SMART" id="SM00892"/>
    </source>
</evidence>
<dbReference type="InterPro" id="IPR020821">
    <property type="entry name" value="ENPP1-3/EXOG-like_nuc-like"/>
</dbReference>
<name>A0A673IK15_9TELE</name>
<dbReference type="Proteomes" id="UP000472270">
    <property type="component" value="Unassembled WGS sequence"/>
</dbReference>
<dbReference type="InterPro" id="IPR044925">
    <property type="entry name" value="His-Me_finger_sf"/>
</dbReference>
<evidence type="ECO:0000256" key="1">
    <source>
        <dbReference type="SAM" id="SignalP"/>
    </source>
</evidence>
<reference evidence="4" key="2">
    <citation type="submission" date="2025-09" db="UniProtKB">
        <authorList>
            <consortium name="Ensembl"/>
        </authorList>
    </citation>
    <scope>IDENTIFICATION</scope>
</reference>
<dbReference type="SMART" id="SM00477">
    <property type="entry name" value="NUC"/>
    <property type="match status" value="1"/>
</dbReference>
<dbReference type="InterPro" id="IPR039015">
    <property type="entry name" value="ENDOD1"/>
</dbReference>
<dbReference type="PANTHER" id="PTHR21472:SF15">
    <property type="entry name" value="ENDONUCLEASE DOMAIN-CONTAINING 1 PROTEIN-RELATED"/>
    <property type="match status" value="1"/>
</dbReference>
<proteinExistence type="predicted"/>
<dbReference type="Pfam" id="PF01223">
    <property type="entry name" value="Endonuclease_NS"/>
    <property type="match status" value="1"/>
</dbReference>
<dbReference type="GO" id="GO:0016787">
    <property type="term" value="F:hydrolase activity"/>
    <property type="evidence" value="ECO:0007669"/>
    <property type="project" value="InterPro"/>
</dbReference>
<dbReference type="GO" id="GO:0046872">
    <property type="term" value="F:metal ion binding"/>
    <property type="evidence" value="ECO:0007669"/>
    <property type="project" value="InterPro"/>
</dbReference>
<dbReference type="Ensembl" id="ENSSRHT00000042641.1">
    <property type="protein sequence ID" value="ENSSRHP00000041462.1"/>
    <property type="gene ID" value="ENSSRHG00000021034.1"/>
</dbReference>
<evidence type="ECO:0000259" key="2">
    <source>
        <dbReference type="SMART" id="SM00477"/>
    </source>
</evidence>
<protein>
    <submittedName>
        <fullName evidence="4">Si:ch211-133n4.10</fullName>
    </submittedName>
</protein>
<accession>A0A673IK15</accession>
<evidence type="ECO:0000313" key="5">
    <source>
        <dbReference type="Proteomes" id="UP000472270"/>
    </source>
</evidence>